<protein>
    <submittedName>
        <fullName evidence="2">Uncharacterized protein</fullName>
    </submittedName>
</protein>
<dbReference type="EMBL" id="JACEIK010001698">
    <property type="protein sequence ID" value="MCD7471559.1"/>
    <property type="molecule type" value="Genomic_DNA"/>
</dbReference>
<evidence type="ECO:0000313" key="3">
    <source>
        <dbReference type="Proteomes" id="UP000823775"/>
    </source>
</evidence>
<organism evidence="2 3">
    <name type="scientific">Datura stramonium</name>
    <name type="common">Jimsonweed</name>
    <name type="synonym">Common thornapple</name>
    <dbReference type="NCBI Taxonomy" id="4076"/>
    <lineage>
        <taxon>Eukaryota</taxon>
        <taxon>Viridiplantae</taxon>
        <taxon>Streptophyta</taxon>
        <taxon>Embryophyta</taxon>
        <taxon>Tracheophyta</taxon>
        <taxon>Spermatophyta</taxon>
        <taxon>Magnoliopsida</taxon>
        <taxon>eudicotyledons</taxon>
        <taxon>Gunneridae</taxon>
        <taxon>Pentapetalae</taxon>
        <taxon>asterids</taxon>
        <taxon>lamiids</taxon>
        <taxon>Solanales</taxon>
        <taxon>Solanaceae</taxon>
        <taxon>Solanoideae</taxon>
        <taxon>Datureae</taxon>
        <taxon>Datura</taxon>
    </lineage>
</organism>
<feature type="region of interest" description="Disordered" evidence="1">
    <location>
        <begin position="160"/>
        <end position="202"/>
    </location>
</feature>
<gene>
    <name evidence="2" type="ORF">HAX54_012056</name>
</gene>
<proteinExistence type="predicted"/>
<accession>A0ABS8TL08</accession>
<reference evidence="2 3" key="1">
    <citation type="journal article" date="2021" name="BMC Genomics">
        <title>Datura genome reveals duplications of psychoactive alkaloid biosynthetic genes and high mutation rate following tissue culture.</title>
        <authorList>
            <person name="Rajewski A."/>
            <person name="Carter-House D."/>
            <person name="Stajich J."/>
            <person name="Litt A."/>
        </authorList>
    </citation>
    <scope>NUCLEOTIDE SEQUENCE [LARGE SCALE GENOMIC DNA]</scope>
    <source>
        <strain evidence="2">AR-01</strain>
    </source>
</reference>
<feature type="compositionally biased region" description="Basic and acidic residues" evidence="1">
    <location>
        <begin position="183"/>
        <end position="202"/>
    </location>
</feature>
<evidence type="ECO:0000313" key="2">
    <source>
        <dbReference type="EMBL" id="MCD7471559.1"/>
    </source>
</evidence>
<sequence>MANPTTQLNLLLEEVLTEVQRAEVVPQVEEAQLTEEARRVGAWNWLPLWHKETNKTSHVTEVETLYGMCSLRGSLIYKRLRHGPKGIDVMKTNEPEGQHAPVLSIIERNARIDNVLSHLYKMLMLQLRMSEVTKEQLNINYPLTEHFKALCRVGPGFREPFNHDDPTNYEKARVDSDLVSNANKREDSEMGEDAKAPMHDEK</sequence>
<comment type="caution">
    <text evidence="2">The sequence shown here is derived from an EMBL/GenBank/DDBJ whole genome shotgun (WGS) entry which is preliminary data.</text>
</comment>
<name>A0ABS8TL08_DATST</name>
<dbReference type="Proteomes" id="UP000823775">
    <property type="component" value="Unassembled WGS sequence"/>
</dbReference>
<keyword evidence="3" id="KW-1185">Reference proteome</keyword>
<feature type="compositionally biased region" description="Basic and acidic residues" evidence="1">
    <location>
        <begin position="160"/>
        <end position="176"/>
    </location>
</feature>
<evidence type="ECO:0000256" key="1">
    <source>
        <dbReference type="SAM" id="MobiDB-lite"/>
    </source>
</evidence>